<evidence type="ECO:0000259" key="3">
    <source>
        <dbReference type="Pfam" id="PF00534"/>
    </source>
</evidence>
<keyword evidence="1 5" id="KW-0328">Glycosyltransferase</keyword>
<dbReference type="InterPro" id="IPR028098">
    <property type="entry name" value="Glyco_trans_4-like_N"/>
</dbReference>
<protein>
    <submittedName>
        <fullName evidence="5">Glycosyltransferase</fullName>
        <ecNumber evidence="5">2.4.-.-</ecNumber>
    </submittedName>
</protein>
<feature type="domain" description="Glycosyl transferase family 1" evidence="3">
    <location>
        <begin position="243"/>
        <end position="391"/>
    </location>
</feature>
<evidence type="ECO:0000313" key="5">
    <source>
        <dbReference type="EMBL" id="MDV6268012.1"/>
    </source>
</evidence>
<dbReference type="PANTHER" id="PTHR45947">
    <property type="entry name" value="SULFOQUINOVOSYL TRANSFERASE SQD2"/>
    <property type="match status" value="1"/>
</dbReference>
<dbReference type="Pfam" id="PF13439">
    <property type="entry name" value="Glyco_transf_4"/>
    <property type="match status" value="1"/>
</dbReference>
<comment type="caution">
    <text evidence="5">The sequence shown here is derived from an EMBL/GenBank/DDBJ whole genome shotgun (WGS) entry which is preliminary data.</text>
</comment>
<dbReference type="EC" id="2.4.-.-" evidence="5"/>
<dbReference type="EMBL" id="JAWLKB010000006">
    <property type="protein sequence ID" value="MDV6268012.1"/>
    <property type="molecule type" value="Genomic_DNA"/>
</dbReference>
<evidence type="ECO:0000259" key="4">
    <source>
        <dbReference type="Pfam" id="PF13439"/>
    </source>
</evidence>
<name>A0ABU4BUV9_RHOGO</name>
<dbReference type="GO" id="GO:0016757">
    <property type="term" value="F:glycosyltransferase activity"/>
    <property type="evidence" value="ECO:0007669"/>
    <property type="project" value="UniProtKB-KW"/>
</dbReference>
<evidence type="ECO:0000256" key="1">
    <source>
        <dbReference type="ARBA" id="ARBA00022676"/>
    </source>
</evidence>
<sequence length="418" mass="44606">MKVLVVSDSYPPAAGGLERAVHALATGLAGDGTEVTVATLSRGGTASHSLEGLVVVHHLPGWTRFLRPFTSDPTHQFHPTAPDPALTRHLQRLVDRLQPDVVHAHGWILHSCLRLRLPRQTALVVTLHDYGLNCAKKTLVPANALDTVCPGPGITRCLRCASEFYGAPKAVPLVLGLAESQHLLDRVGLFLPISTAVAESCLEGVNPDRVAVIPSFVPDDVGDEGLGDEGLGNGTADFLPSTDYLLFIGAIGPHKGITTLLDAQRLMPTPIPLVVIGMQRPDTPSMTGDSERRVIVRTNAGHQQVMAAMRRARVVCVPSRWAEPQGLVAIEAMSAGTPVVASDIGGLRDVIDHNRSGLLVPPGNAAELARALELLLNDQALHTRLADGGRTRARAYTESTVLPQVRRAYARAISRRAV</sequence>
<dbReference type="RefSeq" id="WP_317542332.1">
    <property type="nucleotide sequence ID" value="NZ_JAWLKB010000006.1"/>
</dbReference>
<dbReference type="Pfam" id="PF00534">
    <property type="entry name" value="Glycos_transf_1"/>
    <property type="match status" value="1"/>
</dbReference>
<keyword evidence="2 5" id="KW-0808">Transferase</keyword>
<keyword evidence="6" id="KW-1185">Reference proteome</keyword>
<dbReference type="Proteomes" id="UP001185927">
    <property type="component" value="Unassembled WGS sequence"/>
</dbReference>
<feature type="domain" description="Glycosyltransferase subfamily 4-like N-terminal" evidence="4">
    <location>
        <begin position="15"/>
        <end position="219"/>
    </location>
</feature>
<dbReference type="InterPro" id="IPR050194">
    <property type="entry name" value="Glycosyltransferase_grp1"/>
</dbReference>
<dbReference type="Gene3D" id="3.40.50.2000">
    <property type="entry name" value="Glycogen Phosphorylase B"/>
    <property type="match status" value="2"/>
</dbReference>
<dbReference type="SUPFAM" id="SSF53756">
    <property type="entry name" value="UDP-Glycosyltransferase/glycogen phosphorylase"/>
    <property type="match status" value="1"/>
</dbReference>
<organism evidence="5 6">
    <name type="scientific">Rhodococcus globerulus</name>
    <dbReference type="NCBI Taxonomy" id="33008"/>
    <lineage>
        <taxon>Bacteria</taxon>
        <taxon>Bacillati</taxon>
        <taxon>Actinomycetota</taxon>
        <taxon>Actinomycetes</taxon>
        <taxon>Mycobacteriales</taxon>
        <taxon>Nocardiaceae</taxon>
        <taxon>Rhodococcus</taxon>
    </lineage>
</organism>
<gene>
    <name evidence="5" type="ORF">R3Q16_15480</name>
</gene>
<evidence type="ECO:0000256" key="2">
    <source>
        <dbReference type="ARBA" id="ARBA00022679"/>
    </source>
</evidence>
<accession>A0ABU4BUV9</accession>
<dbReference type="PANTHER" id="PTHR45947:SF13">
    <property type="entry name" value="TRANSFERASE"/>
    <property type="match status" value="1"/>
</dbReference>
<dbReference type="InterPro" id="IPR001296">
    <property type="entry name" value="Glyco_trans_1"/>
</dbReference>
<proteinExistence type="predicted"/>
<reference evidence="5 6" key="1">
    <citation type="submission" date="2023-10" db="EMBL/GenBank/DDBJ databases">
        <title>Development of a sustainable strategy for remediation of hydrocarbon-contaminated territories based on the waste exchange concept.</title>
        <authorList>
            <person name="Krivoruchko A."/>
        </authorList>
    </citation>
    <scope>NUCLEOTIDE SEQUENCE [LARGE SCALE GENOMIC DNA]</scope>
    <source>
        <strain evidence="5 6">IEGM 1203</strain>
    </source>
</reference>
<evidence type="ECO:0000313" key="6">
    <source>
        <dbReference type="Proteomes" id="UP001185927"/>
    </source>
</evidence>